<organism evidence="9 10">
    <name type="scientific">Canavalia gladiata</name>
    <name type="common">Sword bean</name>
    <name type="synonym">Dolichos gladiatus</name>
    <dbReference type="NCBI Taxonomy" id="3824"/>
    <lineage>
        <taxon>Eukaryota</taxon>
        <taxon>Viridiplantae</taxon>
        <taxon>Streptophyta</taxon>
        <taxon>Embryophyta</taxon>
        <taxon>Tracheophyta</taxon>
        <taxon>Spermatophyta</taxon>
        <taxon>Magnoliopsida</taxon>
        <taxon>eudicotyledons</taxon>
        <taxon>Gunneridae</taxon>
        <taxon>Pentapetalae</taxon>
        <taxon>rosids</taxon>
        <taxon>fabids</taxon>
        <taxon>Fabales</taxon>
        <taxon>Fabaceae</taxon>
        <taxon>Papilionoideae</taxon>
        <taxon>50 kb inversion clade</taxon>
        <taxon>NPAAA clade</taxon>
        <taxon>indigoferoid/millettioid clade</taxon>
        <taxon>Phaseoleae</taxon>
        <taxon>Canavalia</taxon>
    </lineage>
</organism>
<evidence type="ECO:0000256" key="3">
    <source>
        <dbReference type="ARBA" id="ARBA00022622"/>
    </source>
</evidence>
<accession>A0AAN9N112</accession>
<evidence type="ECO:0000256" key="1">
    <source>
        <dbReference type="ARBA" id="ARBA00004609"/>
    </source>
</evidence>
<reference evidence="9 10" key="1">
    <citation type="submission" date="2024-01" db="EMBL/GenBank/DDBJ databases">
        <title>The genomes of 5 underutilized Papilionoideae crops provide insights into root nodulation and disease resistanc.</title>
        <authorList>
            <person name="Jiang F."/>
        </authorList>
    </citation>
    <scope>NUCLEOTIDE SEQUENCE [LARGE SCALE GENOMIC DNA]</scope>
    <source>
        <strain evidence="9">LVBAO_FW01</strain>
        <tissue evidence="9">Leaves</tissue>
    </source>
</reference>
<keyword evidence="5" id="KW-0325">Glycoprotein</keyword>
<dbReference type="EMBL" id="JAYMYQ010000001">
    <property type="protein sequence ID" value="KAK7361719.1"/>
    <property type="molecule type" value="Genomic_DNA"/>
</dbReference>
<comment type="similarity">
    <text evidence="2">Belongs to the COBRA family.</text>
</comment>
<evidence type="ECO:0000256" key="5">
    <source>
        <dbReference type="ARBA" id="ARBA00023180"/>
    </source>
</evidence>
<evidence type="ECO:0000256" key="2">
    <source>
        <dbReference type="ARBA" id="ARBA00005507"/>
    </source>
</evidence>
<evidence type="ECO:0000313" key="10">
    <source>
        <dbReference type="Proteomes" id="UP001367508"/>
    </source>
</evidence>
<evidence type="ECO:0000256" key="4">
    <source>
        <dbReference type="ARBA" id="ARBA00022729"/>
    </source>
</evidence>
<dbReference type="GO" id="GO:0052324">
    <property type="term" value="P:plant-type cell wall cellulose biosynthetic process"/>
    <property type="evidence" value="ECO:0007669"/>
    <property type="project" value="TreeGrafter"/>
</dbReference>
<dbReference type="GO" id="GO:0005886">
    <property type="term" value="C:plasma membrane"/>
    <property type="evidence" value="ECO:0007669"/>
    <property type="project" value="UniProtKB-SubCell"/>
</dbReference>
<feature type="chain" id="PRO_5042857930" description="COBRA C-terminal domain-containing protein" evidence="7">
    <location>
        <begin position="17"/>
        <end position="254"/>
    </location>
</feature>
<sequence length="254" mass="29203">MWVVALFLGFLYLCLTYELYIPDRVYQTLSESASVSKRSSVMAIVTCLFGLHYGQKFHARSATCSSLLVLWASSLVQYTRSQLNMREGRFTDFAFAQKIGLSHLTHSSTFCLELEVDLYNSVVANIKSEAIQSNEIIDEALTVYAYRRKNNLSPLVQCTSHMCPIQVHRHVKLNYKEYWCVKSMTPYGELSSIMIPSTQLALMAMYSQSYRKDKVTFTFDKGWAFPRRIHFNSDNCVMPPLDAYPWLPDSSSRQ</sequence>
<dbReference type="Pfam" id="PF25079">
    <property type="entry name" value="COB_C"/>
    <property type="match status" value="2"/>
</dbReference>
<keyword evidence="4 7" id="KW-0732">Signal</keyword>
<comment type="subcellular location">
    <subcellularLocation>
        <location evidence="1">Cell membrane</location>
        <topology evidence="1">Lipid-anchor</topology>
        <topology evidence="1">GPI-anchor</topology>
    </subcellularLocation>
</comment>
<keyword evidence="3" id="KW-0472">Membrane</keyword>
<feature type="domain" description="COBRA C-terminal" evidence="8">
    <location>
        <begin position="134"/>
        <end position="182"/>
    </location>
</feature>
<protein>
    <recommendedName>
        <fullName evidence="8">COBRA C-terminal domain-containing protein</fullName>
    </recommendedName>
</protein>
<evidence type="ECO:0000313" key="9">
    <source>
        <dbReference type="EMBL" id="KAK7361719.1"/>
    </source>
</evidence>
<keyword evidence="3" id="KW-0336">GPI-anchor</keyword>
<evidence type="ECO:0000259" key="8">
    <source>
        <dbReference type="Pfam" id="PF25079"/>
    </source>
</evidence>
<dbReference type="GO" id="GO:0010215">
    <property type="term" value="P:cellulose microfibril organization"/>
    <property type="evidence" value="ECO:0007669"/>
    <property type="project" value="InterPro"/>
</dbReference>
<proteinExistence type="inferred from homology"/>
<keyword evidence="6" id="KW-0449">Lipoprotein</keyword>
<dbReference type="AlphaFoldDB" id="A0AAN9N112"/>
<dbReference type="InterPro" id="IPR006918">
    <property type="entry name" value="COBRA_pln"/>
</dbReference>
<dbReference type="InterPro" id="IPR056900">
    <property type="entry name" value="COB_C"/>
</dbReference>
<dbReference type="PANTHER" id="PTHR31673:SF61">
    <property type="entry name" value="PROTEIN COBRA"/>
    <property type="match status" value="1"/>
</dbReference>
<evidence type="ECO:0000256" key="6">
    <source>
        <dbReference type="ARBA" id="ARBA00023288"/>
    </source>
</evidence>
<dbReference type="PANTHER" id="PTHR31673">
    <property type="entry name" value="PROTEIN COBRA"/>
    <property type="match status" value="1"/>
</dbReference>
<dbReference type="GO" id="GO:0098552">
    <property type="term" value="C:side of membrane"/>
    <property type="evidence" value="ECO:0007669"/>
    <property type="project" value="UniProtKB-KW"/>
</dbReference>
<gene>
    <name evidence="9" type="ORF">VNO77_03797</name>
</gene>
<comment type="caution">
    <text evidence="9">The sequence shown here is derived from an EMBL/GenBank/DDBJ whole genome shotgun (WGS) entry which is preliminary data.</text>
</comment>
<keyword evidence="10" id="KW-1185">Reference proteome</keyword>
<feature type="domain" description="COBRA C-terminal" evidence="8">
    <location>
        <begin position="211"/>
        <end position="245"/>
    </location>
</feature>
<dbReference type="Proteomes" id="UP001367508">
    <property type="component" value="Unassembled WGS sequence"/>
</dbReference>
<feature type="signal peptide" evidence="7">
    <location>
        <begin position="1"/>
        <end position="16"/>
    </location>
</feature>
<evidence type="ECO:0000256" key="7">
    <source>
        <dbReference type="SAM" id="SignalP"/>
    </source>
</evidence>
<name>A0AAN9N112_CANGL</name>